<keyword evidence="2" id="KW-1185">Reference proteome</keyword>
<proteinExistence type="predicted"/>
<accession>A0A0Q3XAC3</accession>
<reference evidence="1 2" key="1">
    <citation type="submission" date="2015-10" db="EMBL/GenBank/DDBJ databases">
        <authorList>
            <person name="Gilbert D.G."/>
        </authorList>
    </citation>
    <scope>NUCLEOTIDE SEQUENCE [LARGE SCALE GENOMIC DNA]</scope>
    <source>
        <strain evidence="1">FVVF132</strain>
    </source>
</reference>
<dbReference type="PROSITE" id="PS51257">
    <property type="entry name" value="PROKAR_LIPOPROTEIN"/>
    <property type="match status" value="1"/>
</dbReference>
<dbReference type="Proteomes" id="UP000051836">
    <property type="component" value="Unassembled WGS sequence"/>
</dbReference>
<organism evidence="1 2">
    <name type="scientific">Amazona aestiva</name>
    <name type="common">Blue-fronted Amazon parrot</name>
    <dbReference type="NCBI Taxonomy" id="12930"/>
    <lineage>
        <taxon>Eukaryota</taxon>
        <taxon>Metazoa</taxon>
        <taxon>Chordata</taxon>
        <taxon>Craniata</taxon>
        <taxon>Vertebrata</taxon>
        <taxon>Euteleostomi</taxon>
        <taxon>Archelosauria</taxon>
        <taxon>Archosauria</taxon>
        <taxon>Dinosauria</taxon>
        <taxon>Saurischia</taxon>
        <taxon>Theropoda</taxon>
        <taxon>Coelurosauria</taxon>
        <taxon>Aves</taxon>
        <taxon>Neognathae</taxon>
        <taxon>Neoaves</taxon>
        <taxon>Telluraves</taxon>
        <taxon>Australaves</taxon>
        <taxon>Psittaciformes</taxon>
        <taxon>Psittacidae</taxon>
        <taxon>Amazona</taxon>
    </lineage>
</organism>
<name>A0A0Q3XAC3_AMAAE</name>
<gene>
    <name evidence="1" type="ORF">AAES_08037</name>
</gene>
<protein>
    <submittedName>
        <fullName evidence="1">Uncharacterized protein</fullName>
    </submittedName>
</protein>
<dbReference type="EMBL" id="LMAW01000157">
    <property type="protein sequence ID" value="KQL60340.1"/>
    <property type="molecule type" value="Genomic_DNA"/>
</dbReference>
<evidence type="ECO:0000313" key="2">
    <source>
        <dbReference type="Proteomes" id="UP000051836"/>
    </source>
</evidence>
<sequence>MRKTLELKKARTQVSPSTVTQSFFANPPAMAGSCWPQPWVSSTCLGSLGCMRQKQPPEEAELEEVVLDVDAEDLDEQEKEVEVSIHARAQGRPACISVAVAWQSHSALVASGGPSMSSTARRCMWILVMSSLSCCL</sequence>
<evidence type="ECO:0000313" key="1">
    <source>
        <dbReference type="EMBL" id="KQL60340.1"/>
    </source>
</evidence>
<dbReference type="AlphaFoldDB" id="A0A0Q3XAC3"/>
<comment type="caution">
    <text evidence="1">The sequence shown here is derived from an EMBL/GenBank/DDBJ whole genome shotgun (WGS) entry which is preliminary data.</text>
</comment>